<evidence type="ECO:0000256" key="2">
    <source>
        <dbReference type="ARBA" id="ARBA00022475"/>
    </source>
</evidence>
<dbReference type="AlphaFoldDB" id="A0A845FE74"/>
<evidence type="ECO:0000256" key="4">
    <source>
        <dbReference type="ARBA" id="ARBA00022989"/>
    </source>
</evidence>
<sequence>MVERAGFWSRFFALLLDGLIITVPMNLLWSLYQGEWSNNVTEGWLWQVIYVAYLTILPVLWNGYVVGKRILTIQIRKEGDQPVNLFQMFIREVIGKFLLGVITFGIASVVSACMIVIRKDKRAIHDLLAQTYVKNIP</sequence>
<proteinExistence type="predicted"/>
<keyword evidence="3 6" id="KW-0812">Transmembrane</keyword>
<comment type="caution">
    <text evidence="8">The sequence shown here is derived from an EMBL/GenBank/DDBJ whole genome shotgun (WGS) entry which is preliminary data.</text>
</comment>
<evidence type="ECO:0000256" key="1">
    <source>
        <dbReference type="ARBA" id="ARBA00004651"/>
    </source>
</evidence>
<dbReference type="Proteomes" id="UP000450457">
    <property type="component" value="Unassembled WGS sequence"/>
</dbReference>
<organism evidence="8 9">
    <name type="scientific">Halobacillus litoralis</name>
    <dbReference type="NCBI Taxonomy" id="45668"/>
    <lineage>
        <taxon>Bacteria</taxon>
        <taxon>Bacillati</taxon>
        <taxon>Bacillota</taxon>
        <taxon>Bacilli</taxon>
        <taxon>Bacillales</taxon>
        <taxon>Bacillaceae</taxon>
        <taxon>Halobacillus</taxon>
    </lineage>
</organism>
<evidence type="ECO:0000256" key="3">
    <source>
        <dbReference type="ARBA" id="ARBA00022692"/>
    </source>
</evidence>
<keyword evidence="5 6" id="KW-0472">Membrane</keyword>
<dbReference type="GO" id="GO:0005886">
    <property type="term" value="C:plasma membrane"/>
    <property type="evidence" value="ECO:0007669"/>
    <property type="project" value="UniProtKB-SubCell"/>
</dbReference>
<feature type="transmembrane region" description="Helical" evidence="6">
    <location>
        <begin position="97"/>
        <end position="117"/>
    </location>
</feature>
<dbReference type="PANTHER" id="PTHR36115:SF9">
    <property type="entry name" value="LMO1584 PROTEIN"/>
    <property type="match status" value="1"/>
</dbReference>
<evidence type="ECO:0000256" key="5">
    <source>
        <dbReference type="ARBA" id="ARBA00023136"/>
    </source>
</evidence>
<dbReference type="Pfam" id="PF06271">
    <property type="entry name" value="RDD"/>
    <property type="match status" value="1"/>
</dbReference>
<gene>
    <name evidence="8" type="ORF">GLW00_13300</name>
</gene>
<protein>
    <submittedName>
        <fullName evidence="8">RDD family protein</fullName>
    </submittedName>
</protein>
<evidence type="ECO:0000259" key="7">
    <source>
        <dbReference type="Pfam" id="PF06271"/>
    </source>
</evidence>
<dbReference type="InterPro" id="IPR051791">
    <property type="entry name" value="Pra-immunoreactive"/>
</dbReference>
<feature type="transmembrane region" description="Helical" evidence="6">
    <location>
        <begin position="12"/>
        <end position="32"/>
    </location>
</feature>
<feature type="transmembrane region" description="Helical" evidence="6">
    <location>
        <begin position="44"/>
        <end position="67"/>
    </location>
</feature>
<keyword evidence="2" id="KW-1003">Cell membrane</keyword>
<dbReference type="InterPro" id="IPR010432">
    <property type="entry name" value="RDD"/>
</dbReference>
<name>A0A845FE74_9BACI</name>
<dbReference type="PANTHER" id="PTHR36115">
    <property type="entry name" value="PROLINE-RICH ANTIGEN HOMOLOG-RELATED"/>
    <property type="match status" value="1"/>
</dbReference>
<keyword evidence="4 6" id="KW-1133">Transmembrane helix</keyword>
<evidence type="ECO:0000313" key="8">
    <source>
        <dbReference type="EMBL" id="MYL71837.1"/>
    </source>
</evidence>
<dbReference type="OrthoDB" id="1787043at2"/>
<evidence type="ECO:0000313" key="9">
    <source>
        <dbReference type="Proteomes" id="UP000450457"/>
    </source>
</evidence>
<reference evidence="8 9" key="1">
    <citation type="submission" date="2019-11" db="EMBL/GenBank/DDBJ databases">
        <title>Genome sequences of 17 halophilic strains isolated from different environments.</title>
        <authorList>
            <person name="Furrow R.E."/>
        </authorList>
    </citation>
    <scope>NUCLEOTIDE SEQUENCE [LARGE SCALE GENOMIC DNA]</scope>
    <source>
        <strain evidence="8 9">SL-4</strain>
    </source>
</reference>
<evidence type="ECO:0000256" key="6">
    <source>
        <dbReference type="SAM" id="Phobius"/>
    </source>
</evidence>
<dbReference type="EMBL" id="WMFA01000004">
    <property type="protein sequence ID" value="MYL71837.1"/>
    <property type="molecule type" value="Genomic_DNA"/>
</dbReference>
<comment type="subcellular location">
    <subcellularLocation>
        <location evidence="1">Cell membrane</location>
        <topology evidence="1">Multi-pass membrane protein</topology>
    </subcellularLocation>
</comment>
<accession>A0A845FE74</accession>
<feature type="domain" description="RDD" evidence="7">
    <location>
        <begin position="4"/>
        <end position="129"/>
    </location>
</feature>